<reference evidence="6" key="1">
    <citation type="submission" date="2016-10" db="EMBL/GenBank/DDBJ databases">
        <authorList>
            <person name="Varghese N."/>
            <person name="Submissions S."/>
        </authorList>
    </citation>
    <scope>NUCLEOTIDE SEQUENCE [LARGE SCALE GENOMIC DNA]</scope>
    <source>
        <strain evidence="6">DSM 3384</strain>
    </source>
</reference>
<dbReference type="SUPFAM" id="SSF51161">
    <property type="entry name" value="Trimeric LpxA-like enzymes"/>
    <property type="match status" value="1"/>
</dbReference>
<proteinExistence type="inferred from homology"/>
<keyword evidence="5" id="KW-0808">Transferase</keyword>
<dbReference type="RefSeq" id="WP_092230210.1">
    <property type="nucleotide sequence ID" value="NZ_FNLL01000002.1"/>
</dbReference>
<dbReference type="InterPro" id="IPR020019">
    <property type="entry name" value="AcTrfase_PglD-like"/>
</dbReference>
<dbReference type="InterPro" id="IPR041561">
    <property type="entry name" value="PglD_N"/>
</dbReference>
<keyword evidence="6" id="KW-1185">Reference proteome</keyword>
<evidence type="ECO:0000256" key="1">
    <source>
        <dbReference type="ARBA" id="ARBA00007274"/>
    </source>
</evidence>
<organism evidence="5 6">
    <name type="scientific">Desulfobacula phenolica</name>
    <dbReference type="NCBI Taxonomy" id="90732"/>
    <lineage>
        <taxon>Bacteria</taxon>
        <taxon>Pseudomonadati</taxon>
        <taxon>Thermodesulfobacteriota</taxon>
        <taxon>Desulfobacteria</taxon>
        <taxon>Desulfobacterales</taxon>
        <taxon>Desulfobacteraceae</taxon>
        <taxon>Desulfobacula</taxon>
    </lineage>
</organism>
<dbReference type="InterPro" id="IPR011004">
    <property type="entry name" value="Trimer_LpxA-like_sf"/>
</dbReference>
<dbReference type="Proteomes" id="UP000199608">
    <property type="component" value="Unassembled WGS sequence"/>
</dbReference>
<evidence type="ECO:0000256" key="2">
    <source>
        <dbReference type="PIRSR" id="PIRSR620019-1"/>
    </source>
</evidence>
<sequence>MSEKEIILVGGGGHCRSCIDVIETGRTFSIAGIVEQPGKDKSGPILGYPVIGFDNDLEILKKQYDYALITVGQVGSSNVRQRLFNLLKQTGFILPVVVSPLAYVSKRSQIGEGSIVMHHAIVNAGAGVGKNCILNTRCLIEHDAKIGNHTHISTAAVLNGEAKVGSGSFVGSNSTVVQGARLPDHFFFKAGSLIAGEKDGKIMKDNKL</sequence>
<feature type="binding site" evidence="3">
    <location>
        <position position="72"/>
    </location>
    <ligand>
        <name>substrate</name>
    </ligand>
</feature>
<dbReference type="GO" id="GO:0016746">
    <property type="term" value="F:acyltransferase activity"/>
    <property type="evidence" value="ECO:0007669"/>
    <property type="project" value="UniProtKB-KW"/>
</dbReference>
<keyword evidence="5" id="KW-0012">Acyltransferase</keyword>
<dbReference type="Gene3D" id="3.40.50.20">
    <property type="match status" value="1"/>
</dbReference>
<evidence type="ECO:0000259" key="4">
    <source>
        <dbReference type="Pfam" id="PF17836"/>
    </source>
</evidence>
<name>A0A1H2DRY4_9BACT</name>
<feature type="active site" description="Proton acceptor" evidence="2">
    <location>
        <position position="142"/>
    </location>
</feature>
<dbReference type="PANTHER" id="PTHR43300:SF7">
    <property type="entry name" value="UDP-N-ACETYLBACILLOSAMINE N-ACETYLTRANSFERASE"/>
    <property type="match status" value="1"/>
</dbReference>
<dbReference type="InterPro" id="IPR050179">
    <property type="entry name" value="Trans_hexapeptide_repeat"/>
</dbReference>
<evidence type="ECO:0000256" key="3">
    <source>
        <dbReference type="PIRSR" id="PIRSR620019-2"/>
    </source>
</evidence>
<feature type="site" description="Increases basicity of active site His" evidence="2">
    <location>
        <position position="143"/>
    </location>
</feature>
<evidence type="ECO:0000313" key="6">
    <source>
        <dbReference type="Proteomes" id="UP000199608"/>
    </source>
</evidence>
<gene>
    <name evidence="5" type="ORF">SAMN04487931_10268</name>
</gene>
<feature type="binding site" evidence="3">
    <location>
        <position position="151"/>
    </location>
    <ligand>
        <name>acetyl-CoA</name>
        <dbReference type="ChEBI" id="CHEBI:57288"/>
    </ligand>
</feature>
<dbReference type="AlphaFoldDB" id="A0A1H2DRY4"/>
<dbReference type="CDD" id="cd03360">
    <property type="entry name" value="LbH_AT_putative"/>
    <property type="match status" value="1"/>
</dbReference>
<dbReference type="NCBIfam" id="TIGR03570">
    <property type="entry name" value="NeuD_NnaD"/>
    <property type="match status" value="1"/>
</dbReference>
<dbReference type="Gene3D" id="2.160.10.10">
    <property type="entry name" value="Hexapeptide repeat proteins"/>
    <property type="match status" value="1"/>
</dbReference>
<dbReference type="PANTHER" id="PTHR43300">
    <property type="entry name" value="ACETYLTRANSFERASE"/>
    <property type="match status" value="1"/>
</dbReference>
<comment type="similarity">
    <text evidence="1">Belongs to the transferase hexapeptide repeat family.</text>
</comment>
<evidence type="ECO:0000313" key="5">
    <source>
        <dbReference type="EMBL" id="SDT85663.1"/>
    </source>
</evidence>
<dbReference type="Pfam" id="PF17836">
    <property type="entry name" value="PglD_N"/>
    <property type="match status" value="1"/>
</dbReference>
<dbReference type="EMBL" id="FNLL01000002">
    <property type="protein sequence ID" value="SDT85663.1"/>
    <property type="molecule type" value="Genomic_DNA"/>
</dbReference>
<protein>
    <submittedName>
        <fullName evidence="5">Sugar O-acyltransferase, sialic acid O-acetyltransferase NeuD family</fullName>
    </submittedName>
</protein>
<accession>A0A1H2DRY4</accession>
<feature type="domain" description="PglD N-terminal" evidence="4">
    <location>
        <begin position="6"/>
        <end position="85"/>
    </location>
</feature>